<evidence type="ECO:0000259" key="4">
    <source>
        <dbReference type="Pfam" id="PF17101"/>
    </source>
</evidence>
<proteinExistence type="inferred from homology"/>
<dbReference type="EMBL" id="JBFCZG010000008">
    <property type="protein sequence ID" value="KAL3419134.1"/>
    <property type="molecule type" value="Genomic_DNA"/>
</dbReference>
<feature type="domain" description="Stealth protein CR1 conserved region 1" evidence="4">
    <location>
        <begin position="170"/>
        <end position="197"/>
    </location>
</feature>
<dbReference type="Pfam" id="PF11380">
    <property type="entry name" value="Stealth_CR2"/>
    <property type="match status" value="1"/>
</dbReference>
<dbReference type="Proteomes" id="UP001629113">
    <property type="component" value="Unassembled WGS sequence"/>
</dbReference>
<evidence type="ECO:0000256" key="1">
    <source>
        <dbReference type="ARBA" id="ARBA00007583"/>
    </source>
</evidence>
<dbReference type="PANTHER" id="PTHR24045">
    <property type="match status" value="1"/>
</dbReference>
<evidence type="ECO:0000259" key="3">
    <source>
        <dbReference type="Pfam" id="PF11380"/>
    </source>
</evidence>
<dbReference type="InterPro" id="IPR021520">
    <property type="entry name" value="Stealth_CR2"/>
</dbReference>
<name>A0ABR4P753_9HELO</name>
<reference evidence="5 6" key="1">
    <citation type="submission" date="2024-06" db="EMBL/GenBank/DDBJ databases">
        <title>Complete genome of Phlyctema vagabunda strain 19-DSS-EL-015.</title>
        <authorList>
            <person name="Fiorenzani C."/>
        </authorList>
    </citation>
    <scope>NUCLEOTIDE SEQUENCE [LARGE SCALE GENOMIC DNA]</scope>
    <source>
        <strain evidence="5 6">19-DSS-EL-015</strain>
    </source>
</reference>
<feature type="domain" description="Stealth protein CR2 conserved region 2" evidence="3">
    <location>
        <begin position="214"/>
        <end position="328"/>
    </location>
</feature>
<protein>
    <submittedName>
        <fullName evidence="5">Uncharacterized protein</fullName>
    </submittedName>
</protein>
<dbReference type="PANTHER" id="PTHR24045:SF0">
    <property type="entry name" value="N-ACETYLGLUCOSAMINE-1-PHOSPHOTRANSFERASE SUBUNITS ALPHA_BETA"/>
    <property type="match status" value="1"/>
</dbReference>
<dbReference type="InterPro" id="IPR031358">
    <property type="entry name" value="Stealth_CR1"/>
</dbReference>
<evidence type="ECO:0000313" key="5">
    <source>
        <dbReference type="EMBL" id="KAL3419134.1"/>
    </source>
</evidence>
<comment type="similarity">
    <text evidence="1">Belongs to the stealth family.</text>
</comment>
<evidence type="ECO:0000313" key="6">
    <source>
        <dbReference type="Proteomes" id="UP001629113"/>
    </source>
</evidence>
<accession>A0ABR4P753</accession>
<organism evidence="5 6">
    <name type="scientific">Phlyctema vagabunda</name>
    <dbReference type="NCBI Taxonomy" id="108571"/>
    <lineage>
        <taxon>Eukaryota</taxon>
        <taxon>Fungi</taxon>
        <taxon>Dikarya</taxon>
        <taxon>Ascomycota</taxon>
        <taxon>Pezizomycotina</taxon>
        <taxon>Leotiomycetes</taxon>
        <taxon>Helotiales</taxon>
        <taxon>Dermateaceae</taxon>
        <taxon>Phlyctema</taxon>
    </lineage>
</organism>
<gene>
    <name evidence="5" type="ORF">PVAG01_09356</name>
</gene>
<dbReference type="Pfam" id="PF17101">
    <property type="entry name" value="Stealth_CR1"/>
    <property type="match status" value="1"/>
</dbReference>
<keyword evidence="6" id="KW-1185">Reference proteome</keyword>
<evidence type="ECO:0000256" key="2">
    <source>
        <dbReference type="ARBA" id="ARBA00022679"/>
    </source>
</evidence>
<keyword evidence="2" id="KW-0808">Transferase</keyword>
<sequence>MFFSLTHTLNMYLPTKNYQKYDYEDHRKKFNWRRYTRAAPPRRAAVVLAIVFFIYLMRGSKVPIQMPGSFRSNVFDQLMLTEEQQSHRADHRKIPDEASIKIPLEPYTGSKAFPEYSRYLNLNSEADYLPDIIHIPFEDSVEDVVLHGWEDEWISDGVYDMSKWGALEEPKIDFVYTWVNGSEEAFRNTMLEYELNSTLNDDEGLWMKAHGVNRYRDWDELRYSIRSVEKYANKFRNKIQILVNAVKTEVIGKQTPTWLAETSETKAVVEILSQEDFFSEEALGCLPTFNSLTIENQIFNTQSTVDRMFAMSDDMLLGKPHAASDLFSPLFGPAMGLKSNSYNTINPPTDNDAHRFGEKPFLIYTSWLLNRRFGVRKRRGQVHFGHSISRSLTREAMATFPSPSAKSACKRFRGEEGFQLYSWYATFHYTIERQREALLWSYIMLKSDKNSDGNLGWDERKTIMADLEEGMANEGRTTYRERMYYKVESSLKSAGLEAPRVNIDTVWTSLDGPFAIRDLECWEFNVDECLAPGFSSSRSDERHTSITFSTATIFDRIAVRDPNCGDCLLKLVLNRVKRGLSPLLPDASSQSSQRKMVIKALAKYQYSIIEPDALFVMVTDAEQVENILINRLVHQGKERAVGQVCLNDDVALAEESDLLNLRDAISRLFNGLQPDASPFEKPMDR</sequence>
<dbReference type="InterPro" id="IPR047141">
    <property type="entry name" value="Stealth"/>
</dbReference>
<comment type="caution">
    <text evidence="5">The sequence shown here is derived from an EMBL/GenBank/DDBJ whole genome shotgun (WGS) entry which is preliminary data.</text>
</comment>